<dbReference type="Proteomes" id="UP000826188">
    <property type="component" value="Unassembled WGS sequence"/>
</dbReference>
<dbReference type="Pfam" id="PF08942">
    <property type="entry name" value="DUF1919"/>
    <property type="match status" value="1"/>
</dbReference>
<name>A0ABS6WVE2_9BACT</name>
<sequence length="222" mass="26344">MSHLINSKRKEVGQIINRIRLRNTDFTIFSNDCWGSEVYKYFNLPYNTPFVGLMLMAPCYIKFLSDPKFYLSKKLVFQKESRYESINELRKRINKNFPMANLNEEIEIHFLHYESEKEAFDKWARRVKRINWDNIFVKFDGSKDYATTSLVYEFDKLPFSSLQFLKDNIKSVSTAVTIPNYTTDGKAQFEISLKYIDIVSWLNGSSFQSSLKLRLFNYIFSI</sequence>
<protein>
    <submittedName>
        <fullName evidence="1">DUF1919 domain-containing protein</fullName>
    </submittedName>
</protein>
<dbReference type="EMBL" id="JAHWGL010000007">
    <property type="protein sequence ID" value="MBW3127585.1"/>
    <property type="molecule type" value="Genomic_DNA"/>
</dbReference>
<reference evidence="1 2" key="1">
    <citation type="submission" date="2021-07" db="EMBL/GenBank/DDBJ databases">
        <title>Hymenobacter profundi sp. nov., isolated from deep-sea water.</title>
        <authorList>
            <person name="Kim M.K."/>
        </authorList>
    </citation>
    <scope>NUCLEOTIDE SEQUENCE [LARGE SCALE GENOMIC DNA]</scope>
    <source>
        <strain evidence="1 2">M2</strain>
    </source>
</reference>
<comment type="caution">
    <text evidence="1">The sequence shown here is derived from an EMBL/GenBank/DDBJ whole genome shotgun (WGS) entry which is preliminary data.</text>
</comment>
<accession>A0ABS6WVE2</accession>
<dbReference type="RefSeq" id="WP_219156858.1">
    <property type="nucleotide sequence ID" value="NZ_JAHWGL010000007.1"/>
</dbReference>
<gene>
    <name evidence="1" type="ORF">KYK14_03415</name>
</gene>
<proteinExistence type="predicted"/>
<keyword evidence="2" id="KW-1185">Reference proteome</keyword>
<evidence type="ECO:0000313" key="1">
    <source>
        <dbReference type="EMBL" id="MBW3127585.1"/>
    </source>
</evidence>
<evidence type="ECO:0000313" key="2">
    <source>
        <dbReference type="Proteomes" id="UP000826188"/>
    </source>
</evidence>
<dbReference type="InterPro" id="IPR015037">
    <property type="entry name" value="DUF1919"/>
</dbReference>
<organism evidence="1 2">
    <name type="scientific">Hymenobacter profundi</name>
    <dbReference type="NCBI Taxonomy" id="1982110"/>
    <lineage>
        <taxon>Bacteria</taxon>
        <taxon>Pseudomonadati</taxon>
        <taxon>Bacteroidota</taxon>
        <taxon>Cytophagia</taxon>
        <taxon>Cytophagales</taxon>
        <taxon>Hymenobacteraceae</taxon>
        <taxon>Hymenobacter</taxon>
    </lineage>
</organism>